<dbReference type="Pfam" id="PF05922">
    <property type="entry name" value="Inhibitor_I9"/>
    <property type="match status" value="1"/>
</dbReference>
<dbReference type="AlphaFoldDB" id="A0ABD2Y0V7"/>
<feature type="active site" description="Charge relay system" evidence="6 7">
    <location>
        <position position="143"/>
    </location>
</feature>
<feature type="chain" id="PRO_5044786233" evidence="8">
    <location>
        <begin position="19"/>
        <end position="821"/>
    </location>
</feature>
<feature type="active site" description="Charge relay system" evidence="6 7">
    <location>
        <position position="520"/>
    </location>
</feature>
<keyword evidence="5 7" id="KW-0720">Serine protease</keyword>
<evidence type="ECO:0000256" key="5">
    <source>
        <dbReference type="ARBA" id="ARBA00022825"/>
    </source>
</evidence>
<evidence type="ECO:0000256" key="8">
    <source>
        <dbReference type="SAM" id="SignalP"/>
    </source>
</evidence>
<sequence length="821" mass="88604">MASLLMLTIISFLSFSSAFSQEKESKQLETYIVHLNLPIGLNSSQLEDLKTYYHSFLPKTSKGLNDLSRIVFSYRKVITGFAARLSPEEVEEMEKIEGFVYARPQEMWTLKTTRTPEFLGLNPNSGLWNQSNLGKGMIIGLVDNGIKADHPSFRDEGMPSPPKHWKGKCNLEGIKCNNKLIGARNFFDESKELPVEPSGHGTHTASTAAGNFVQGANVFGNANGTAVGMAPHAHLAMYEVCVGGYCSDAAIVAAMEAAIEEKVHVLSLSLGSEERVPYAVPFYNDIIAIGAFRAIQEGIFVSCSASNEGPIEASLSNEAPWILTVGASTIDRNIRATILLGNNVEIHGESMIQPNNFTSSLLPLVYGNTGGDLKGHIVFYEMGVEDVARIENLGSPLKNDDAAAFIIMNNEVRGSTIKLAPIVDLPTVQVSFTDGEAIKVYMNSTLNPVATILFRGTVVGVKSAPEVAHFSSRGPSLASPGILKPDIIGPGVSILAAWPYSVDQPATNTTSTFNMIHGTSMSCPHLSGIAALLRSVYPDWSPAAIKSAIMTTADTWNLNNDPILDQRQLRADVFAIGAGHVNPSRAADPGLIYDISPNDYINYLCGLGYTDANISIILNRGVDCSLLESIPEAQLNYPSFAIQLGSKTQTYTRTVANVGKARSTYKVEIELIPGVDIHVRPLMLKFRERNQQETYTISFSRSGTAINNSYVQGAISWGLAVWKENLPAIAGKRMNAGQDIVEFHKGSLDEIDVKGKVVLCEASVLPTTDVTFDAGQGIKAYINSTSMPTAIIVFNGTVLGVKNAPTIAIFSSRGPNIESLD</sequence>
<dbReference type="InterPro" id="IPR034197">
    <property type="entry name" value="Peptidases_S8_3"/>
</dbReference>
<dbReference type="CDD" id="cd04852">
    <property type="entry name" value="Peptidases_S8_3"/>
    <property type="match status" value="1"/>
</dbReference>
<name>A0ABD2Y0V7_9GENT</name>
<comment type="caution">
    <text evidence="12">The sequence shown here is derived from an EMBL/GenBank/DDBJ whole genome shotgun (WGS) entry which is preliminary data.</text>
</comment>
<dbReference type="InterPro" id="IPR000209">
    <property type="entry name" value="Peptidase_S8/S53_dom"/>
</dbReference>
<evidence type="ECO:0000313" key="13">
    <source>
        <dbReference type="Proteomes" id="UP001630127"/>
    </source>
</evidence>
<feature type="active site" description="Charge relay system" evidence="6 7">
    <location>
        <position position="200"/>
    </location>
</feature>
<dbReference type="GO" id="GO:0004252">
    <property type="term" value="F:serine-type endopeptidase activity"/>
    <property type="evidence" value="ECO:0007669"/>
    <property type="project" value="UniProtKB-UniRule"/>
</dbReference>
<evidence type="ECO:0000256" key="6">
    <source>
        <dbReference type="PIRSR" id="PIRSR615500-1"/>
    </source>
</evidence>
<dbReference type="GO" id="GO:0006508">
    <property type="term" value="P:proteolysis"/>
    <property type="evidence" value="ECO:0007669"/>
    <property type="project" value="UniProtKB-KW"/>
</dbReference>
<dbReference type="Gene3D" id="2.60.40.2310">
    <property type="match status" value="1"/>
</dbReference>
<keyword evidence="13" id="KW-1185">Reference proteome</keyword>
<gene>
    <name evidence="12" type="ORF">ACH5RR_038535</name>
</gene>
<evidence type="ECO:0000256" key="2">
    <source>
        <dbReference type="ARBA" id="ARBA00022670"/>
    </source>
</evidence>
<dbReference type="Pfam" id="PF00082">
    <property type="entry name" value="Peptidase_S8"/>
    <property type="match status" value="1"/>
</dbReference>
<evidence type="ECO:0000256" key="7">
    <source>
        <dbReference type="PROSITE-ProRule" id="PRU01240"/>
    </source>
</evidence>
<dbReference type="EMBL" id="JBJUIK010000016">
    <property type="protein sequence ID" value="KAL3499442.1"/>
    <property type="molecule type" value="Genomic_DNA"/>
</dbReference>
<dbReference type="InterPro" id="IPR015500">
    <property type="entry name" value="Peptidase_S8_subtilisin-rel"/>
</dbReference>
<organism evidence="12 13">
    <name type="scientific">Cinchona calisaya</name>
    <dbReference type="NCBI Taxonomy" id="153742"/>
    <lineage>
        <taxon>Eukaryota</taxon>
        <taxon>Viridiplantae</taxon>
        <taxon>Streptophyta</taxon>
        <taxon>Embryophyta</taxon>
        <taxon>Tracheophyta</taxon>
        <taxon>Spermatophyta</taxon>
        <taxon>Magnoliopsida</taxon>
        <taxon>eudicotyledons</taxon>
        <taxon>Gunneridae</taxon>
        <taxon>Pentapetalae</taxon>
        <taxon>asterids</taxon>
        <taxon>lamiids</taxon>
        <taxon>Gentianales</taxon>
        <taxon>Rubiaceae</taxon>
        <taxon>Cinchonoideae</taxon>
        <taxon>Cinchoneae</taxon>
        <taxon>Cinchona</taxon>
    </lineage>
</organism>
<keyword evidence="2 7" id="KW-0645">Protease</keyword>
<feature type="domain" description="Inhibitor I9" evidence="10">
    <location>
        <begin position="30"/>
        <end position="110"/>
    </location>
</feature>
<keyword evidence="4 7" id="KW-0378">Hydrolase</keyword>
<feature type="domain" description="Peptidase S8/S53" evidence="9">
    <location>
        <begin position="134"/>
        <end position="565"/>
    </location>
</feature>
<dbReference type="Gene3D" id="3.50.30.30">
    <property type="match status" value="2"/>
</dbReference>
<dbReference type="InterPro" id="IPR041469">
    <property type="entry name" value="Subtilisin-like_FN3"/>
</dbReference>
<keyword evidence="3 8" id="KW-0732">Signal</keyword>
<dbReference type="Gene3D" id="3.40.50.200">
    <property type="entry name" value="Peptidase S8/S53 domain"/>
    <property type="match status" value="2"/>
</dbReference>
<dbReference type="Gene3D" id="3.30.70.80">
    <property type="entry name" value="Peptidase S8 propeptide/proteinase inhibitor I9"/>
    <property type="match status" value="1"/>
</dbReference>
<evidence type="ECO:0000259" key="11">
    <source>
        <dbReference type="Pfam" id="PF17766"/>
    </source>
</evidence>
<dbReference type="InterPro" id="IPR036852">
    <property type="entry name" value="Peptidase_S8/S53_dom_sf"/>
</dbReference>
<dbReference type="CDD" id="cd02120">
    <property type="entry name" value="PA_subtilisin_like"/>
    <property type="match status" value="2"/>
</dbReference>
<dbReference type="Pfam" id="PF17766">
    <property type="entry name" value="fn3_6"/>
    <property type="match status" value="1"/>
</dbReference>
<evidence type="ECO:0000313" key="12">
    <source>
        <dbReference type="EMBL" id="KAL3499442.1"/>
    </source>
</evidence>
<dbReference type="PANTHER" id="PTHR10795">
    <property type="entry name" value="PROPROTEIN CONVERTASE SUBTILISIN/KEXIN"/>
    <property type="match status" value="1"/>
</dbReference>
<accession>A0ABD2Y0V7</accession>
<dbReference type="InterPro" id="IPR037045">
    <property type="entry name" value="S8pro/Inhibitor_I9_sf"/>
</dbReference>
<feature type="domain" description="Subtilisin-like protease fibronectin type-III" evidence="11">
    <location>
        <begin position="634"/>
        <end position="717"/>
    </location>
</feature>
<dbReference type="InterPro" id="IPR045051">
    <property type="entry name" value="SBT"/>
</dbReference>
<comment type="similarity">
    <text evidence="1 7">Belongs to the peptidase S8 family.</text>
</comment>
<dbReference type="InterPro" id="IPR010259">
    <property type="entry name" value="S8pro/Inhibitor_I9"/>
</dbReference>
<proteinExistence type="inferred from homology"/>
<evidence type="ECO:0000256" key="1">
    <source>
        <dbReference type="ARBA" id="ARBA00011073"/>
    </source>
</evidence>
<protein>
    <submittedName>
        <fullName evidence="12">Uncharacterized protein</fullName>
    </submittedName>
</protein>
<reference evidence="12 13" key="1">
    <citation type="submission" date="2024-11" db="EMBL/GenBank/DDBJ databases">
        <title>A near-complete genome assembly of Cinchona calisaya.</title>
        <authorList>
            <person name="Lian D.C."/>
            <person name="Zhao X.W."/>
            <person name="Wei L."/>
        </authorList>
    </citation>
    <scope>NUCLEOTIDE SEQUENCE [LARGE SCALE GENOMIC DNA]</scope>
    <source>
        <tissue evidence="12">Nenye</tissue>
    </source>
</reference>
<evidence type="ECO:0000259" key="10">
    <source>
        <dbReference type="Pfam" id="PF05922"/>
    </source>
</evidence>
<dbReference type="SUPFAM" id="SSF52743">
    <property type="entry name" value="Subtilisin-like"/>
    <property type="match status" value="1"/>
</dbReference>
<dbReference type="PROSITE" id="PS51892">
    <property type="entry name" value="SUBTILASE"/>
    <property type="match status" value="1"/>
</dbReference>
<evidence type="ECO:0000259" key="9">
    <source>
        <dbReference type="Pfam" id="PF00082"/>
    </source>
</evidence>
<dbReference type="PRINTS" id="PR00723">
    <property type="entry name" value="SUBTILISIN"/>
</dbReference>
<dbReference type="Proteomes" id="UP001630127">
    <property type="component" value="Unassembled WGS sequence"/>
</dbReference>
<evidence type="ECO:0000256" key="4">
    <source>
        <dbReference type="ARBA" id="ARBA00022801"/>
    </source>
</evidence>
<evidence type="ECO:0000256" key="3">
    <source>
        <dbReference type="ARBA" id="ARBA00022729"/>
    </source>
</evidence>
<feature type="signal peptide" evidence="8">
    <location>
        <begin position="1"/>
        <end position="18"/>
    </location>
</feature>